<dbReference type="CDD" id="cd00093">
    <property type="entry name" value="HTH_XRE"/>
    <property type="match status" value="1"/>
</dbReference>
<name>A0ABQ4EC36_9ACTN</name>
<dbReference type="InterPro" id="IPR010982">
    <property type="entry name" value="Lambda_DNA-bd_dom_sf"/>
</dbReference>
<evidence type="ECO:0000313" key="2">
    <source>
        <dbReference type="EMBL" id="GIG91831.1"/>
    </source>
</evidence>
<dbReference type="Gene3D" id="1.10.260.40">
    <property type="entry name" value="lambda repressor-like DNA-binding domains"/>
    <property type="match status" value="1"/>
</dbReference>
<evidence type="ECO:0000313" key="3">
    <source>
        <dbReference type="Proteomes" id="UP000646749"/>
    </source>
</evidence>
<dbReference type="PROSITE" id="PS50943">
    <property type="entry name" value="HTH_CROC1"/>
    <property type="match status" value="1"/>
</dbReference>
<accession>A0ABQ4EC36</accession>
<protein>
    <recommendedName>
        <fullName evidence="1">HTH cro/C1-type domain-containing protein</fullName>
    </recommendedName>
</protein>
<proteinExistence type="predicted"/>
<dbReference type="EMBL" id="BONW01000041">
    <property type="protein sequence ID" value="GIG91831.1"/>
    <property type="molecule type" value="Genomic_DNA"/>
</dbReference>
<dbReference type="Proteomes" id="UP000646749">
    <property type="component" value="Unassembled WGS sequence"/>
</dbReference>
<keyword evidence="3" id="KW-1185">Reference proteome</keyword>
<dbReference type="Pfam" id="PF19054">
    <property type="entry name" value="DUF5753"/>
    <property type="match status" value="1"/>
</dbReference>
<dbReference type="SUPFAM" id="SSF47413">
    <property type="entry name" value="lambda repressor-like DNA-binding domains"/>
    <property type="match status" value="1"/>
</dbReference>
<reference evidence="2 3" key="1">
    <citation type="submission" date="2021-01" db="EMBL/GenBank/DDBJ databases">
        <title>Whole genome shotgun sequence of Plantactinospora endophytica NBRC 110450.</title>
        <authorList>
            <person name="Komaki H."/>
            <person name="Tamura T."/>
        </authorList>
    </citation>
    <scope>NUCLEOTIDE SEQUENCE [LARGE SCALE GENOMIC DNA]</scope>
    <source>
        <strain evidence="2 3">NBRC 110450</strain>
    </source>
</reference>
<gene>
    <name evidence="2" type="ORF">Pen02_67670</name>
</gene>
<comment type="caution">
    <text evidence="2">The sequence shown here is derived from an EMBL/GenBank/DDBJ whole genome shotgun (WGS) entry which is preliminary data.</text>
</comment>
<dbReference type="Pfam" id="PF01381">
    <property type="entry name" value="HTH_3"/>
    <property type="match status" value="1"/>
</dbReference>
<sequence>MIIVNDHPPSLPARIRELRTQRKLSQDRLAAAIGVSKSSVQNFESGKLIPQEGTAQRLDEVFGTGNEIQGRAKTAHEDLRPWLRPWAEHERRALLLRAWEPLLIPCPLQREPYMREMFAGVPANAGRVEDLVANRTARQAAIMDQHPPVTISCIITEFALRRGPRGVMKDQLGYLADIGESPSVTVRVLPDAVGGLHAGLGGPISLATLRDGRRVSYLDDQLQGKVVTSARDVGELELSWESINGLAMAADLSRDLILELLNDHK</sequence>
<evidence type="ECO:0000259" key="1">
    <source>
        <dbReference type="PROSITE" id="PS50943"/>
    </source>
</evidence>
<dbReference type="SMART" id="SM00530">
    <property type="entry name" value="HTH_XRE"/>
    <property type="match status" value="1"/>
</dbReference>
<dbReference type="InterPro" id="IPR043917">
    <property type="entry name" value="DUF5753"/>
</dbReference>
<organism evidence="2 3">
    <name type="scientific">Plantactinospora endophytica</name>
    <dbReference type="NCBI Taxonomy" id="673535"/>
    <lineage>
        <taxon>Bacteria</taxon>
        <taxon>Bacillati</taxon>
        <taxon>Actinomycetota</taxon>
        <taxon>Actinomycetes</taxon>
        <taxon>Micromonosporales</taxon>
        <taxon>Micromonosporaceae</taxon>
        <taxon>Plantactinospora</taxon>
    </lineage>
</organism>
<dbReference type="InterPro" id="IPR001387">
    <property type="entry name" value="Cro/C1-type_HTH"/>
</dbReference>
<feature type="domain" description="HTH cro/C1-type" evidence="1">
    <location>
        <begin position="15"/>
        <end position="68"/>
    </location>
</feature>